<evidence type="ECO:0000256" key="8">
    <source>
        <dbReference type="ARBA" id="ARBA00049244"/>
    </source>
</evidence>
<evidence type="ECO:0000256" key="9">
    <source>
        <dbReference type="SAM" id="Coils"/>
    </source>
</evidence>
<dbReference type="InterPro" id="IPR004365">
    <property type="entry name" value="NA-bd_OB_tRNA"/>
</dbReference>
<dbReference type="PANTHER" id="PTHR32294:SF0">
    <property type="entry name" value="DNA POLYMERASE III SUBUNIT ALPHA"/>
    <property type="match status" value="1"/>
</dbReference>
<accession>A0A173U7N0</accession>
<dbReference type="Pfam" id="PF17657">
    <property type="entry name" value="DNA_pol3_finger"/>
    <property type="match status" value="1"/>
</dbReference>
<feature type="coiled-coil region" evidence="9">
    <location>
        <begin position="189"/>
        <end position="271"/>
    </location>
</feature>
<comment type="catalytic activity">
    <reaction evidence="8">
        <text>DNA(n) + a 2'-deoxyribonucleoside 5'-triphosphate = DNA(n+1) + diphosphate</text>
        <dbReference type="Rhea" id="RHEA:22508"/>
        <dbReference type="Rhea" id="RHEA-COMP:17339"/>
        <dbReference type="Rhea" id="RHEA-COMP:17340"/>
        <dbReference type="ChEBI" id="CHEBI:33019"/>
        <dbReference type="ChEBI" id="CHEBI:61560"/>
        <dbReference type="ChEBI" id="CHEBI:173112"/>
        <dbReference type="EC" id="2.7.7.7"/>
    </reaction>
</comment>
<dbReference type="Gene3D" id="3.20.20.140">
    <property type="entry name" value="Metal-dependent hydrolases"/>
    <property type="match status" value="2"/>
</dbReference>
<dbReference type="Gene3D" id="1.10.150.870">
    <property type="match status" value="1"/>
</dbReference>
<dbReference type="Pfam" id="PF02811">
    <property type="entry name" value="PHP"/>
    <property type="match status" value="1"/>
</dbReference>
<dbReference type="Proteomes" id="UP000095598">
    <property type="component" value="Unassembled WGS sequence"/>
</dbReference>
<dbReference type="InterPro" id="IPR016195">
    <property type="entry name" value="Pol/histidinol_Pase-like"/>
</dbReference>
<dbReference type="EC" id="2.7.7.7" evidence="2"/>
<evidence type="ECO:0000256" key="5">
    <source>
        <dbReference type="ARBA" id="ARBA00022705"/>
    </source>
</evidence>
<dbReference type="SUPFAM" id="SSF89550">
    <property type="entry name" value="PHP domain-like"/>
    <property type="match status" value="1"/>
</dbReference>
<dbReference type="InterPro" id="IPR011708">
    <property type="entry name" value="DNA_pol3_alpha_NTPase_dom"/>
</dbReference>
<dbReference type="InterPro" id="IPR003141">
    <property type="entry name" value="Pol/His_phosphatase_N"/>
</dbReference>
<dbReference type="GO" id="GO:0003887">
    <property type="term" value="F:DNA-directed DNA polymerase activity"/>
    <property type="evidence" value="ECO:0007669"/>
    <property type="project" value="UniProtKB-KW"/>
</dbReference>
<keyword evidence="9" id="KW-0175">Coiled coil</keyword>
<dbReference type="EMBL" id="CYXT01000023">
    <property type="protein sequence ID" value="CUN10759.1"/>
    <property type="molecule type" value="Genomic_DNA"/>
</dbReference>
<dbReference type="GO" id="GO:0006260">
    <property type="term" value="P:DNA replication"/>
    <property type="evidence" value="ECO:0007669"/>
    <property type="project" value="UniProtKB-KW"/>
</dbReference>
<evidence type="ECO:0000313" key="11">
    <source>
        <dbReference type="EMBL" id="CUN10759.1"/>
    </source>
</evidence>
<evidence type="ECO:0000259" key="10">
    <source>
        <dbReference type="SMART" id="SM00481"/>
    </source>
</evidence>
<dbReference type="InterPro" id="IPR004805">
    <property type="entry name" value="DnaE2/DnaE/PolC"/>
</dbReference>
<dbReference type="CDD" id="cd04485">
    <property type="entry name" value="DnaE_OBF"/>
    <property type="match status" value="1"/>
</dbReference>
<dbReference type="PANTHER" id="PTHR32294">
    <property type="entry name" value="DNA POLYMERASE III SUBUNIT ALPHA"/>
    <property type="match status" value="1"/>
</dbReference>
<protein>
    <recommendedName>
        <fullName evidence="2">DNA-directed DNA polymerase</fullName>
        <ecNumber evidence="2">2.7.7.7</ecNumber>
    </recommendedName>
</protein>
<dbReference type="InterPro" id="IPR029460">
    <property type="entry name" value="DNAPol_HHH"/>
</dbReference>
<dbReference type="GO" id="GO:0008408">
    <property type="term" value="F:3'-5' exonuclease activity"/>
    <property type="evidence" value="ECO:0007669"/>
    <property type="project" value="InterPro"/>
</dbReference>
<comment type="subcellular location">
    <subcellularLocation>
        <location evidence="1">Cytoplasm</location>
    </subcellularLocation>
</comment>
<feature type="domain" description="Polymerase/histidinol phosphatase N-terminal" evidence="10">
    <location>
        <begin position="7"/>
        <end position="71"/>
    </location>
</feature>
<keyword evidence="5" id="KW-0235">DNA replication</keyword>
<dbReference type="Pfam" id="PF07733">
    <property type="entry name" value="DNA_pol3_alpha"/>
    <property type="match status" value="2"/>
</dbReference>
<evidence type="ECO:0000256" key="4">
    <source>
        <dbReference type="ARBA" id="ARBA00022695"/>
    </source>
</evidence>
<evidence type="ECO:0000256" key="2">
    <source>
        <dbReference type="ARBA" id="ARBA00012417"/>
    </source>
</evidence>
<name>A0A173U7N0_ANAHA</name>
<evidence type="ECO:0000313" key="12">
    <source>
        <dbReference type="Proteomes" id="UP000095598"/>
    </source>
</evidence>
<evidence type="ECO:0000256" key="6">
    <source>
        <dbReference type="ARBA" id="ARBA00022932"/>
    </source>
</evidence>
<reference evidence="11 12" key="1">
    <citation type="submission" date="2015-09" db="EMBL/GenBank/DDBJ databases">
        <authorList>
            <consortium name="Pathogen Informatics"/>
        </authorList>
    </citation>
    <scope>NUCLEOTIDE SEQUENCE [LARGE SCALE GENOMIC DNA]</scope>
    <source>
        <strain evidence="11 12">2789STDY5608868</strain>
    </source>
</reference>
<feature type="coiled-coil region" evidence="9">
    <location>
        <begin position="1102"/>
        <end position="1155"/>
    </location>
</feature>
<dbReference type="Pfam" id="PF14579">
    <property type="entry name" value="HHH_6"/>
    <property type="match status" value="1"/>
</dbReference>
<keyword evidence="6" id="KW-0239">DNA-directed DNA polymerase</keyword>
<dbReference type="SMART" id="SM00481">
    <property type="entry name" value="POLIIIAc"/>
    <property type="match status" value="1"/>
</dbReference>
<evidence type="ECO:0000256" key="1">
    <source>
        <dbReference type="ARBA" id="ARBA00004496"/>
    </source>
</evidence>
<keyword evidence="4 11" id="KW-0548">Nucleotidyltransferase</keyword>
<dbReference type="NCBIfam" id="TIGR00594">
    <property type="entry name" value="polc"/>
    <property type="match status" value="1"/>
</dbReference>
<dbReference type="InterPro" id="IPR004013">
    <property type="entry name" value="PHP_dom"/>
</dbReference>
<gene>
    <name evidence="11" type="primary">dnaE_2</name>
    <name evidence="11" type="ORF">ERS852425_02665</name>
</gene>
<dbReference type="InterPro" id="IPR040982">
    <property type="entry name" value="DNA_pol3_finger"/>
</dbReference>
<organism evidence="11 12">
    <name type="scientific">Anaerostipes hadrus</name>
    <dbReference type="NCBI Taxonomy" id="649756"/>
    <lineage>
        <taxon>Bacteria</taxon>
        <taxon>Bacillati</taxon>
        <taxon>Bacillota</taxon>
        <taxon>Clostridia</taxon>
        <taxon>Lachnospirales</taxon>
        <taxon>Lachnospiraceae</taxon>
        <taxon>Anaerostipes</taxon>
    </lineage>
</organism>
<dbReference type="GO" id="GO:0005737">
    <property type="term" value="C:cytoplasm"/>
    <property type="evidence" value="ECO:0007669"/>
    <property type="project" value="UniProtKB-SubCell"/>
</dbReference>
<keyword evidence="3 11" id="KW-0808">Transferase</keyword>
<dbReference type="Pfam" id="PF01336">
    <property type="entry name" value="tRNA_anti-codon"/>
    <property type="match status" value="1"/>
</dbReference>
<evidence type="ECO:0000256" key="7">
    <source>
        <dbReference type="ARBA" id="ARBA00025611"/>
    </source>
</evidence>
<dbReference type="RefSeq" id="WP_049995733.1">
    <property type="nucleotide sequence ID" value="NZ_CYXT01000023.1"/>
</dbReference>
<evidence type="ECO:0000256" key="3">
    <source>
        <dbReference type="ARBA" id="ARBA00022679"/>
    </source>
</evidence>
<sequence>MLRIVNHFHTDVSKFDSAALVGDMVKKAAEYGAEAMAITEHGNMASLEEFLDCCKGYGMKAIPGVEAYYHNSKLPFRRSHLVLHAKNLKGYHQIAKAVTESNHHLEKETYPVMNDDILMRFFGPGTDGHENVIATSACMSGPLGTILLHNDNIIKKSKRKLINFGEKYHIPVENFQSVLDNQKKEVEYLNQLTMEKKLLTEERAKERKVANQKFTAKKNRIAKLEGTEAYENALEQLNKEIQFSKDASLTVKRLDQEIKDKQKEITKQRNLVNQGKGITGKITNLFQRIRKDQNACIPQEAVNQCVDTQIQRMMYIFGKGNFWIEIQNHRVPEELKIMPVLVQYAKKYGLQTISANDAHMVNNSEDDFHAREIMRSAENGTWRPLDQYARELYIKTDEELRSILSELNISADDVEAAMQGSYRLIKECNVIFKKEEHYPKFLKNGGDINAELEKAAYAGLKEKGLDQDPIYQKRIRYELNIIESMGYADYHMIVKDFLEVGRLIGKLTPKNLQYLKEHVDEMSLDQFMSYINENANYIGYSIGPGRGSAAGSLVCFCLGITSIDPIKNNLLFERFLNPERVSMPDIDSDIHTEVRYLLIEYVKKKYGQHSTCCIMTQGRYQIKEAIRTAGRVLSVRYYKDKGVLLPLVNEIIAMVEKANEQSNPCDGCTKSCEKCLGCQKIFQKISGYVCANVLETDQKLSKAILHDASLVYGRLYSFGMHAAGVVIADNGDVREYIPLLNNVKKKQWTSQCDMVKIEENGLLKMDFLGLRNLNVLTDTIRMVYERTGKILDFDHMEMNDKQVFDQIFAKGDTNSVFQFESDGMKDMLRRFKPSSFEDLAILVAMYRPGPMQYIDSVIETKHGRKKVSYATPALKEILEPTYGAIVYQEQVQQIFQKLAGYSLGQADLVRRAMSKKKEKVLEKERAAFVYGDIERKITGCKNNEISENIANQLFDEMMEFAKYAFNKSHACAYAKVAYMTAYCKCYYPLEYLTATLNYTDIKKAQPIFEDLSRYKIKVLAPDINLSQLDFVIHDEKVLFGLTHIPNVGVDAEKLIQIRKISKFVSFRDFFLRVRPGKSLFNNLLNAGAFQKFGSRQTIAEAKDYYTEQLKVLEKQKNEIEKAEKDFLNKKTEALKKRAMEKIKNLKEIHQIAEDEFEHYTPPFYESDHLKDLADEYELLGVFVSGHPMDHIETNCAVSKVLVRNYQKGYRVKITGVILNKNAFITRKKQQEMCFFDFEDQEKRINVVCFSQNYEKYKDQIHDFHVMTIVCRVGYDEDKTMQFYLEEVLEEAKGSHTQLLIEIPEASAWMQYADKIRAYRNKQGCKLLVYCKKENFINTCDFTVSANILEDELLQTHMERIGKI</sequence>
<comment type="function">
    <text evidence="7">DNA polymerase III is a complex, multichain enzyme responsible for most of the replicative synthesis in bacteria. This DNA polymerase also exhibits 3' to 5' exonuclease activity. The alpha chain is the DNA polymerase.</text>
</comment>
<proteinExistence type="predicted"/>
<dbReference type="GO" id="GO:0003676">
    <property type="term" value="F:nucleic acid binding"/>
    <property type="evidence" value="ECO:0007669"/>
    <property type="project" value="InterPro"/>
</dbReference>